<dbReference type="AlphaFoldDB" id="A0A6C0BAG0"/>
<accession>A0A6C0BAG0</accession>
<name>A0A6C0BAG0_9ZZZZ</name>
<reference evidence="2" key="1">
    <citation type="journal article" date="2020" name="Nature">
        <title>Giant virus diversity and host interactions through global metagenomics.</title>
        <authorList>
            <person name="Schulz F."/>
            <person name="Roux S."/>
            <person name="Paez-Espino D."/>
            <person name="Jungbluth S."/>
            <person name="Walsh D.A."/>
            <person name="Denef V.J."/>
            <person name="McMahon K.D."/>
            <person name="Konstantinidis K.T."/>
            <person name="Eloe-Fadrosh E.A."/>
            <person name="Kyrpides N.C."/>
            <person name="Woyke T."/>
        </authorList>
    </citation>
    <scope>NUCLEOTIDE SEQUENCE</scope>
    <source>
        <strain evidence="2">GVMAG-M-3300010158-59</strain>
    </source>
</reference>
<dbReference type="EMBL" id="MN739104">
    <property type="protein sequence ID" value="QHS89012.1"/>
    <property type="molecule type" value="Genomic_DNA"/>
</dbReference>
<proteinExistence type="predicted"/>
<organism evidence="2">
    <name type="scientific">viral metagenome</name>
    <dbReference type="NCBI Taxonomy" id="1070528"/>
    <lineage>
        <taxon>unclassified sequences</taxon>
        <taxon>metagenomes</taxon>
        <taxon>organismal metagenomes</taxon>
    </lineage>
</organism>
<sequence>MNFNKILDPIEQRITTASGITESGKNKLMVLLNSLEEIITKLNTVTEKLSEEQIASLSDKTDYHKYLEKVKSLKMQLRALSMRTSSTKSKSMGGKGKSKKKSRRNRRTKKNKSFFSFFM</sequence>
<evidence type="ECO:0000256" key="1">
    <source>
        <dbReference type="SAM" id="MobiDB-lite"/>
    </source>
</evidence>
<feature type="compositionally biased region" description="Low complexity" evidence="1">
    <location>
        <begin position="81"/>
        <end position="92"/>
    </location>
</feature>
<feature type="region of interest" description="Disordered" evidence="1">
    <location>
        <begin position="81"/>
        <end position="119"/>
    </location>
</feature>
<protein>
    <submittedName>
        <fullName evidence="2">Uncharacterized protein</fullName>
    </submittedName>
</protein>
<evidence type="ECO:0000313" key="2">
    <source>
        <dbReference type="EMBL" id="QHS89012.1"/>
    </source>
</evidence>
<feature type="compositionally biased region" description="Basic residues" evidence="1">
    <location>
        <begin position="96"/>
        <end position="112"/>
    </location>
</feature>